<name>A0AAE9J079_CAEBR</name>
<organism evidence="2 3">
    <name type="scientific">Caenorhabditis briggsae</name>
    <dbReference type="NCBI Taxonomy" id="6238"/>
    <lineage>
        <taxon>Eukaryota</taxon>
        <taxon>Metazoa</taxon>
        <taxon>Ecdysozoa</taxon>
        <taxon>Nematoda</taxon>
        <taxon>Chromadorea</taxon>
        <taxon>Rhabditida</taxon>
        <taxon>Rhabditina</taxon>
        <taxon>Rhabditomorpha</taxon>
        <taxon>Rhabditoidea</taxon>
        <taxon>Rhabditidae</taxon>
        <taxon>Peloderinae</taxon>
        <taxon>Caenorhabditis</taxon>
    </lineage>
</organism>
<evidence type="ECO:0000256" key="1">
    <source>
        <dbReference type="SAM" id="MobiDB-lite"/>
    </source>
</evidence>
<feature type="region of interest" description="Disordered" evidence="1">
    <location>
        <begin position="365"/>
        <end position="442"/>
    </location>
</feature>
<feature type="region of interest" description="Disordered" evidence="1">
    <location>
        <begin position="91"/>
        <end position="160"/>
    </location>
</feature>
<dbReference type="AlphaFoldDB" id="A0AAE9J079"/>
<feature type="compositionally biased region" description="Acidic residues" evidence="1">
    <location>
        <begin position="267"/>
        <end position="290"/>
    </location>
</feature>
<feature type="region of interest" description="Disordered" evidence="1">
    <location>
        <begin position="229"/>
        <end position="314"/>
    </location>
</feature>
<feature type="compositionally biased region" description="Acidic residues" evidence="1">
    <location>
        <begin position="373"/>
        <end position="383"/>
    </location>
</feature>
<evidence type="ECO:0000313" key="3">
    <source>
        <dbReference type="Proteomes" id="UP000827892"/>
    </source>
</evidence>
<feature type="compositionally biased region" description="Basic and acidic residues" evidence="1">
    <location>
        <begin position="149"/>
        <end position="160"/>
    </location>
</feature>
<dbReference type="Proteomes" id="UP000827892">
    <property type="component" value="Chromosome I"/>
</dbReference>
<protein>
    <submittedName>
        <fullName evidence="2">Uncharacterized protein</fullName>
    </submittedName>
</protein>
<feature type="compositionally biased region" description="Basic and acidic residues" evidence="1">
    <location>
        <begin position="249"/>
        <end position="266"/>
    </location>
</feature>
<accession>A0AAE9J079</accession>
<gene>
    <name evidence="2" type="ORF">L3Y34_016247</name>
</gene>
<evidence type="ECO:0000313" key="2">
    <source>
        <dbReference type="EMBL" id="ULU13625.1"/>
    </source>
</evidence>
<proteinExistence type="predicted"/>
<dbReference type="EMBL" id="CP090891">
    <property type="protein sequence ID" value="ULU13625.1"/>
    <property type="molecule type" value="Genomic_DNA"/>
</dbReference>
<sequence length="499" mass="56574">MAGVFSKVLVYFGLEERSFTQNTPNTTSKDAKFYTRKCVKTGNSILITQDANGRIRIFEFLENSENGFQNHEQCPTCKEYIYVHEETKKSEDVPKRYSEADAKASEDVQIGDVKDSGKEDVQKSDDVQDSEKRTEDVRSSDDVDDSEDVKDAKKTVKLQNPEKPHMKKCLLCGDVSESDFSESELSESDISDSENIEFLMGIQKSRLTGETEVKKQLIRKICESANRGNWYGDVKEDSEDLENPEWASEEEKAVVDASREDVKYSEEDVADSEDEWESEDDTQWEDSDSEDVTKDSEGEVGASGVSVKDPEGVEAPGVRVLVLKNDKDSDSWAREAEFIRKLNDVRRKSMIEQTGNLGAFAYSEDVKKSQGVEDAEEDVEASEGDMYSPGENVETLGDVEDLEEGVKNSGEGVEDLEHEWGSEDYTQWEESDSEDFNDSDPWTASLQESMRKLKNPKTDSEDVNAAKNTSEVVRKFRNLMNEIHEENQRRNEELLKIFK</sequence>
<feature type="compositionally biased region" description="Basic and acidic residues" evidence="1">
    <location>
        <begin position="91"/>
        <end position="141"/>
    </location>
</feature>
<feature type="compositionally biased region" description="Acidic residues" evidence="1">
    <location>
        <begin position="426"/>
        <end position="438"/>
    </location>
</feature>
<reference evidence="2 3" key="1">
    <citation type="submission" date="2022-05" db="EMBL/GenBank/DDBJ databases">
        <title>Chromosome-level reference genomes for two strains of Caenorhabditis briggsae: an improved platform for comparative genomics.</title>
        <authorList>
            <person name="Stevens L."/>
            <person name="Andersen E.C."/>
        </authorList>
    </citation>
    <scope>NUCLEOTIDE SEQUENCE [LARGE SCALE GENOMIC DNA]</scope>
    <source>
        <strain evidence="2">QX1410_ONT</strain>
        <tissue evidence="2">Whole-organism</tissue>
    </source>
</reference>